<evidence type="ECO:0000256" key="1">
    <source>
        <dbReference type="ARBA" id="ARBA00022737"/>
    </source>
</evidence>
<evidence type="ECO:0000256" key="4">
    <source>
        <dbReference type="SAM" id="MobiDB-lite"/>
    </source>
</evidence>
<comment type="caution">
    <text evidence="6">The sequence shown here is derived from an EMBL/GenBank/DDBJ whole genome shotgun (WGS) entry which is preliminary data.</text>
</comment>
<feature type="compositionally biased region" description="Pro residues" evidence="4">
    <location>
        <begin position="37"/>
        <end position="55"/>
    </location>
</feature>
<feature type="compositionally biased region" description="Basic and acidic residues" evidence="4">
    <location>
        <begin position="1"/>
        <end position="10"/>
    </location>
</feature>
<dbReference type="Gene3D" id="3.40.50.300">
    <property type="entry name" value="P-loop containing nucleotide triphosphate hydrolases"/>
    <property type="match status" value="1"/>
</dbReference>
<dbReference type="Proteomes" id="UP000246702">
    <property type="component" value="Unassembled WGS sequence"/>
</dbReference>
<feature type="region of interest" description="Disordered" evidence="4">
    <location>
        <begin position="1"/>
        <end position="89"/>
    </location>
</feature>
<keyword evidence="2" id="KW-0040">ANK repeat</keyword>
<feature type="compositionally biased region" description="Low complexity" evidence="4">
    <location>
        <begin position="73"/>
        <end position="89"/>
    </location>
</feature>
<organism evidence="6 7">
    <name type="scientific">Aspergillus sclerotioniger CBS 115572</name>
    <dbReference type="NCBI Taxonomy" id="1450535"/>
    <lineage>
        <taxon>Eukaryota</taxon>
        <taxon>Fungi</taxon>
        <taxon>Dikarya</taxon>
        <taxon>Ascomycota</taxon>
        <taxon>Pezizomycotina</taxon>
        <taxon>Eurotiomycetes</taxon>
        <taxon>Eurotiomycetidae</taxon>
        <taxon>Eurotiales</taxon>
        <taxon>Aspergillaceae</taxon>
        <taxon>Aspergillus</taxon>
        <taxon>Aspergillus subgen. Circumdati</taxon>
    </lineage>
</organism>
<proteinExistence type="predicted"/>
<dbReference type="Pfam" id="PF24883">
    <property type="entry name" value="NPHP3_N"/>
    <property type="match status" value="1"/>
</dbReference>
<accession>A0A317X240</accession>
<dbReference type="PANTHER" id="PTHR10039:SF16">
    <property type="entry name" value="GPI INOSITOL-DEACYLASE"/>
    <property type="match status" value="1"/>
</dbReference>
<keyword evidence="3" id="KW-0175">Coiled coil</keyword>
<dbReference type="OrthoDB" id="1577640at2759"/>
<dbReference type="InterPro" id="IPR056884">
    <property type="entry name" value="NPHP3-like_N"/>
</dbReference>
<dbReference type="Pfam" id="PF12796">
    <property type="entry name" value="Ank_2"/>
    <property type="match status" value="1"/>
</dbReference>
<feature type="region of interest" description="Disordered" evidence="4">
    <location>
        <begin position="1270"/>
        <end position="1290"/>
    </location>
</feature>
<keyword evidence="1" id="KW-0677">Repeat</keyword>
<evidence type="ECO:0000313" key="6">
    <source>
        <dbReference type="EMBL" id="PWY91672.1"/>
    </source>
</evidence>
<gene>
    <name evidence="6" type="ORF">BO94DRAFT_573513</name>
</gene>
<feature type="domain" description="NACHT" evidence="5">
    <location>
        <begin position="418"/>
        <end position="570"/>
    </location>
</feature>
<evidence type="ECO:0000256" key="2">
    <source>
        <dbReference type="PROSITE-ProRule" id="PRU00023"/>
    </source>
</evidence>
<name>A0A317X240_9EURO</name>
<dbReference type="InterPro" id="IPR007111">
    <property type="entry name" value="NACHT_NTPase"/>
</dbReference>
<feature type="repeat" description="ANK" evidence="2">
    <location>
        <begin position="916"/>
        <end position="948"/>
    </location>
</feature>
<feature type="region of interest" description="Disordered" evidence="4">
    <location>
        <begin position="1226"/>
        <end position="1245"/>
    </location>
</feature>
<evidence type="ECO:0000313" key="7">
    <source>
        <dbReference type="Proteomes" id="UP000246702"/>
    </source>
</evidence>
<dbReference type="Gene3D" id="1.25.40.20">
    <property type="entry name" value="Ankyrin repeat-containing domain"/>
    <property type="match status" value="1"/>
</dbReference>
<dbReference type="Pfam" id="PF00023">
    <property type="entry name" value="Ank"/>
    <property type="match status" value="1"/>
</dbReference>
<reference evidence="6 7" key="1">
    <citation type="submission" date="2016-12" db="EMBL/GenBank/DDBJ databases">
        <title>The genomes of Aspergillus section Nigri reveals drivers in fungal speciation.</title>
        <authorList>
            <consortium name="DOE Joint Genome Institute"/>
            <person name="Vesth T.C."/>
            <person name="Nybo J."/>
            <person name="Theobald S."/>
            <person name="Brandl J."/>
            <person name="Frisvad J.C."/>
            <person name="Nielsen K.F."/>
            <person name="Lyhne E.K."/>
            <person name="Kogle M.E."/>
            <person name="Kuo A."/>
            <person name="Riley R."/>
            <person name="Clum A."/>
            <person name="Nolan M."/>
            <person name="Lipzen A."/>
            <person name="Salamov A."/>
            <person name="Henrissat B."/>
            <person name="Wiebenga A."/>
            <person name="De Vries R.P."/>
            <person name="Grigoriev I.V."/>
            <person name="Mortensen U.H."/>
            <person name="Andersen M.R."/>
            <person name="Baker S.E."/>
        </authorList>
    </citation>
    <scope>NUCLEOTIDE SEQUENCE [LARGE SCALE GENOMIC DNA]</scope>
    <source>
        <strain evidence="6 7">CBS 115572</strain>
    </source>
</reference>
<keyword evidence="7" id="KW-1185">Reference proteome</keyword>
<dbReference type="RefSeq" id="XP_025469400.1">
    <property type="nucleotide sequence ID" value="XM_025614973.1"/>
</dbReference>
<dbReference type="PANTHER" id="PTHR10039">
    <property type="entry name" value="AMELOGENIN"/>
    <property type="match status" value="1"/>
</dbReference>
<dbReference type="SUPFAM" id="SSF48403">
    <property type="entry name" value="Ankyrin repeat"/>
    <property type="match status" value="1"/>
</dbReference>
<dbReference type="InterPro" id="IPR027417">
    <property type="entry name" value="P-loop_NTPase"/>
</dbReference>
<evidence type="ECO:0000259" key="5">
    <source>
        <dbReference type="PROSITE" id="PS50837"/>
    </source>
</evidence>
<dbReference type="PROSITE" id="PS50088">
    <property type="entry name" value="ANK_REPEAT"/>
    <property type="match status" value="2"/>
</dbReference>
<dbReference type="SMART" id="SM00248">
    <property type="entry name" value="ANK"/>
    <property type="match status" value="6"/>
</dbReference>
<dbReference type="InterPro" id="IPR036770">
    <property type="entry name" value="Ankyrin_rpt-contain_sf"/>
</dbReference>
<sequence length="1480" mass="166141">MAKLDHDVARPPKKSPAGVTSAPKPKPKPAAAAAPKPKAPTPAPAPSKTPTPPKNTKPTLEPKKSNGIAKAKSSFNSNSTSNITGSTTSTLLEPERNLWEEAWMSVDVGDDNRNRLSQKWHNKTLNRMGKLPKDYVESVMELTKSKLSVYQERWPSKSREIAYDRSVSILKSAMAVKALGDVVVKFDPTGYASSAWAVVSFGLTLVQNTQERMQRTLEASQYLAVLLARYSRIEAHYHRVHQNNAEDLGNAIVKVYIGVLRYSAKVKEAATSKRLDRVVQSFKSLTDEPLKALKTAIENDDQMVDKWYRQLMAEQQQLMLESQEEEIQRVKEVQDMLSKASHNASLIIQGVAKIDTALSSEILTQLLEWLFPNGKDAPSESKHRRLRSAIVTKPGPHTAGKWLLERHDYRDWVDHPQSLLWLYGESGCGKSSLCSTIIEQLDTMIKKDRDRVLLRWYFRFDKPDTMSIDLLLRFFLRQLGSSLGGFPEEISTSLEDDRRFARYPDTKVLIEYLHTVLAAIEFHKDVFIVLDGLDEFPTQSKDQNRRDLLDLIRRLGVSGLSNLHILLVSKNEEDIRECLRGRLKDILVQIDVTEGLDIDIRNYINTIMNQGEGIGDLDKPLKSSIRARLTQGAGSNFLWATSLVQELRDCRKDPNKIEEKLNTVPTSMVAIYEKHLSSVKEADERYVKLIFVWLLRQLRPLTQDEIAAAVGLHDVDAVYDICTGRWVTQSTQTVTINRQHQTSEKVLQFTHFSAKEYLESQLRLSSQSSISRFVCSEEEAHVTILQRCLDILIQSRETDDTTGKTSLDSKLTNYAAEYWFEHYRQLEKTQGLAEERSLVQQRVIQLFQSPESFGAWLDCFDPDRQSTPVEDPGKKKSIQRWRRASPVYYAIKLRLKTIAEDLLKGEPKDLNLRGEKGETVLQLAVYQAYRTVTKALLKHNVDVNAEKGQHGTALYVAAARGYASIAEVLINAKARVTGTEDGTLGNPLHVSAYRGHDSVVSLLLAGRQSTSKQSRGVPVDHLAGFFGTALVAASSVGNESTVQMLLERGADPNFVGGRLGTALQAAWNAQPRPKGVIAVLKASGAKYQQNEDHPWTTAYRRIEKGDKDAIRTYQKLFLPQQTITKEVSERQKLLVAALDRWKGLSRLRTLEVCQTSLTTACHCVAPFDEQLEAIKRLVSRLTVDDEDWRSEDLLYKALFWAGISHILENLGPLVLKCMDGVMNESQSLKKPSSKETAPFPHALTTGLPRDITKGLSSAALSDMVAIDLEQQRKQTNDKNTQERASETKRAGLTPGYLAASDLMTLVKNLIRFGNKCTQYHRLASRDEIEIPHWTKVAIEDLTFELFAAVIRLATIKQWNHESTVFQQTIRSLTTVRIPRINDLDTACCRELALAGTSTHRQSNLDREDQYSEAANKLQDAILGQIANVQAGISAQLDGFQTRLIGDIQSRLSELIGQEVSRAVKQIQPAEEVDAPGAEAE</sequence>
<dbReference type="PROSITE" id="PS50837">
    <property type="entry name" value="NACHT"/>
    <property type="match status" value="1"/>
</dbReference>
<dbReference type="GeneID" id="37117116"/>
<feature type="coiled-coil region" evidence="3">
    <location>
        <begin position="308"/>
        <end position="340"/>
    </location>
</feature>
<dbReference type="EMBL" id="MSFK01000008">
    <property type="protein sequence ID" value="PWY91672.1"/>
    <property type="molecule type" value="Genomic_DNA"/>
</dbReference>
<protein>
    <recommendedName>
        <fullName evidence="5">NACHT domain-containing protein</fullName>
    </recommendedName>
</protein>
<evidence type="ECO:0000256" key="3">
    <source>
        <dbReference type="SAM" id="Coils"/>
    </source>
</evidence>
<dbReference type="SUPFAM" id="SSF52540">
    <property type="entry name" value="P-loop containing nucleoside triphosphate hydrolases"/>
    <property type="match status" value="1"/>
</dbReference>
<dbReference type="STRING" id="1450535.A0A317X240"/>
<feature type="repeat" description="ANK" evidence="2">
    <location>
        <begin position="1028"/>
        <end position="1057"/>
    </location>
</feature>
<dbReference type="InterPro" id="IPR002110">
    <property type="entry name" value="Ankyrin_rpt"/>
</dbReference>
<feature type="compositionally biased region" description="Basic and acidic residues" evidence="4">
    <location>
        <begin position="1270"/>
        <end position="1289"/>
    </location>
</feature>